<protein>
    <submittedName>
        <fullName evidence="1">Uncharacterized protein</fullName>
    </submittedName>
</protein>
<gene>
    <name evidence="1" type="ORF">prwr041_23310</name>
</gene>
<name>A0ABM7P128_9BACT</name>
<evidence type="ECO:0000313" key="1">
    <source>
        <dbReference type="EMBL" id="BCS86438.1"/>
    </source>
</evidence>
<keyword evidence="2" id="KW-1185">Reference proteome</keyword>
<organism evidence="1 2">
    <name type="scientific">Prevotella herbatica</name>
    <dbReference type="NCBI Taxonomy" id="2801997"/>
    <lineage>
        <taxon>Bacteria</taxon>
        <taxon>Pseudomonadati</taxon>
        <taxon>Bacteroidota</taxon>
        <taxon>Bacteroidia</taxon>
        <taxon>Bacteroidales</taxon>
        <taxon>Prevotellaceae</taxon>
        <taxon>Prevotella</taxon>
    </lineage>
</organism>
<dbReference type="EMBL" id="AP024484">
    <property type="protein sequence ID" value="BCS86438.1"/>
    <property type="molecule type" value="Genomic_DNA"/>
</dbReference>
<reference evidence="1 2" key="1">
    <citation type="journal article" date="2022" name="Int. J. Syst. Evol. Microbiol.">
        <title>Prevotella herbatica sp. nov., a plant polysaccharide-decomposing anaerobic bacterium isolated from a methanogenic reactor.</title>
        <authorList>
            <person name="Uek A."/>
            <person name="Tonouchi A."/>
            <person name="Kaku N."/>
            <person name="Ueki K."/>
        </authorList>
    </citation>
    <scope>NUCLEOTIDE SEQUENCE [LARGE SCALE GENOMIC DNA]</scope>
    <source>
        <strain evidence="1 2">WR041</strain>
    </source>
</reference>
<dbReference type="Proteomes" id="UP001319045">
    <property type="component" value="Chromosome"/>
</dbReference>
<sequence>MKYDELAIVGLPKSFKIYKAVDYLYPNGEPDNPEEVLYDEYFEECDEGEDASIVFKYNESATGVSVVYNSTVNALNLWLSPWAVEADVLLYVAFINAILKKHPRAKLYDKYDIIKNLTDIDLNRMQADRRKYLKRLLQTKDGFTMEGVNNDFVLQVAHLRKAASIDMQVIELQQVFTKMQWEEE</sequence>
<accession>A0ABM7P128</accession>
<evidence type="ECO:0000313" key="2">
    <source>
        <dbReference type="Proteomes" id="UP001319045"/>
    </source>
</evidence>
<proteinExistence type="predicted"/>
<dbReference type="RefSeq" id="WP_207154005.1">
    <property type="nucleotide sequence ID" value="NZ_AP024484.1"/>
</dbReference>